<sequence>MMDTHDGGQSGLPHEALFLGHVRATKLDKLLPDTGNRRPVRFQMKNPI</sequence>
<evidence type="ECO:0000313" key="2">
    <source>
        <dbReference type="Proteomes" id="UP001501729"/>
    </source>
</evidence>
<accession>A0AAV3UNC2</accession>
<comment type="caution">
    <text evidence="1">The sequence shown here is derived from an EMBL/GenBank/DDBJ whole genome shotgun (WGS) entry which is preliminary data.</text>
</comment>
<dbReference type="EMBL" id="BAABKX010000019">
    <property type="protein sequence ID" value="GAA5060529.1"/>
    <property type="molecule type" value="Genomic_DNA"/>
</dbReference>
<organism evidence="1 2">
    <name type="scientific">Haladaptatus pallidirubidus</name>
    <dbReference type="NCBI Taxonomy" id="1008152"/>
    <lineage>
        <taxon>Archaea</taxon>
        <taxon>Methanobacteriati</taxon>
        <taxon>Methanobacteriota</taxon>
        <taxon>Stenosarchaea group</taxon>
        <taxon>Halobacteria</taxon>
        <taxon>Halobacteriales</taxon>
        <taxon>Haladaptataceae</taxon>
        <taxon>Haladaptatus</taxon>
    </lineage>
</organism>
<evidence type="ECO:0000313" key="1">
    <source>
        <dbReference type="EMBL" id="GAA5060529.1"/>
    </source>
</evidence>
<name>A0AAV3UNC2_9EURY</name>
<proteinExistence type="predicted"/>
<gene>
    <name evidence="1" type="ORF">GCM10025751_45740</name>
</gene>
<evidence type="ECO:0008006" key="3">
    <source>
        <dbReference type="Google" id="ProtNLM"/>
    </source>
</evidence>
<dbReference type="AlphaFoldDB" id="A0AAV3UNC2"/>
<keyword evidence="2" id="KW-1185">Reference proteome</keyword>
<reference evidence="1 2" key="1">
    <citation type="journal article" date="2019" name="Int. J. Syst. Evol. Microbiol.">
        <title>The Global Catalogue of Microorganisms (GCM) 10K type strain sequencing project: providing services to taxonomists for standard genome sequencing and annotation.</title>
        <authorList>
            <consortium name="The Broad Institute Genomics Platform"/>
            <consortium name="The Broad Institute Genome Sequencing Center for Infectious Disease"/>
            <person name="Wu L."/>
            <person name="Ma J."/>
        </authorList>
    </citation>
    <scope>NUCLEOTIDE SEQUENCE [LARGE SCALE GENOMIC DNA]</scope>
    <source>
        <strain evidence="1 2">JCM 17504</strain>
    </source>
</reference>
<dbReference type="Proteomes" id="UP001501729">
    <property type="component" value="Unassembled WGS sequence"/>
</dbReference>
<protein>
    <recommendedName>
        <fullName evidence="3">Transposase</fullName>
    </recommendedName>
</protein>